<feature type="region of interest" description="Disordered" evidence="1">
    <location>
        <begin position="346"/>
        <end position="372"/>
    </location>
</feature>
<evidence type="ECO:0000313" key="2">
    <source>
        <dbReference type="EMBL" id="CAD9226359.1"/>
    </source>
</evidence>
<dbReference type="AlphaFoldDB" id="A0A7S1T840"/>
<protein>
    <submittedName>
        <fullName evidence="2">Uncharacterized protein</fullName>
    </submittedName>
</protein>
<feature type="region of interest" description="Disordered" evidence="1">
    <location>
        <begin position="1"/>
        <end position="27"/>
    </location>
</feature>
<proteinExistence type="predicted"/>
<sequence length="372" mass="40064">MGDFQGLGGSEAPPMPPPPSPVDEEHDMRMALCGMKRGWHESLRSSMLKLSAVCSSSAEENGGNDVLDWLGSAEDTAAASGLPWVTSSITPHPAKRSRSGSLAKRLSSMNIGKRKGWGGDAVGIGEGEGGTLNEGEGVERGEAGVPVEKIQRRASRNGWPPQCPVRPEAWVSGGPVQGGNMPNRFEYDERKRVLAQWTDGMLRQTVEKAMLRQEALIDGDIELDDDDDDEESMALEEANNTNDFLFSPKPTATRCIEQSKREGMGQRDDKSRAWSIIPYEPPLVVQLSSSVPSPGLFPLPGIGPELSPTENFVPAGIQSPDWLRPIPSGKLGHAAQALAIIPYQENTNVTTQTADPPQEGSQEPSTTEMDVT</sequence>
<evidence type="ECO:0000256" key="1">
    <source>
        <dbReference type="SAM" id="MobiDB-lite"/>
    </source>
</evidence>
<accession>A0A7S1T840</accession>
<dbReference type="EMBL" id="HBGH01002542">
    <property type="protein sequence ID" value="CAD9226359.1"/>
    <property type="molecule type" value="Transcribed_RNA"/>
</dbReference>
<name>A0A7S1T840_9RHOD</name>
<organism evidence="2">
    <name type="scientific">Compsopogon caeruleus</name>
    <dbReference type="NCBI Taxonomy" id="31354"/>
    <lineage>
        <taxon>Eukaryota</taxon>
        <taxon>Rhodophyta</taxon>
        <taxon>Compsopogonophyceae</taxon>
        <taxon>Compsopogonales</taxon>
        <taxon>Compsopogonaceae</taxon>
        <taxon>Compsopogon</taxon>
    </lineage>
</organism>
<gene>
    <name evidence="2" type="ORF">CCAE0312_LOCUS1395</name>
</gene>
<reference evidence="2" key="1">
    <citation type="submission" date="2021-01" db="EMBL/GenBank/DDBJ databases">
        <authorList>
            <person name="Corre E."/>
            <person name="Pelletier E."/>
            <person name="Niang G."/>
            <person name="Scheremetjew M."/>
            <person name="Finn R."/>
            <person name="Kale V."/>
            <person name="Holt S."/>
            <person name="Cochrane G."/>
            <person name="Meng A."/>
            <person name="Brown T."/>
            <person name="Cohen L."/>
        </authorList>
    </citation>
    <scope>NUCLEOTIDE SEQUENCE</scope>
    <source>
        <strain evidence="2">SAG 36.94</strain>
    </source>
</reference>
<feature type="region of interest" description="Disordered" evidence="1">
    <location>
        <begin position="154"/>
        <end position="177"/>
    </location>
</feature>